<dbReference type="PROSITE" id="PS01011">
    <property type="entry name" value="FOLYLPOLYGLU_SYNT_1"/>
    <property type="match status" value="1"/>
</dbReference>
<evidence type="ECO:0000313" key="11">
    <source>
        <dbReference type="EMBL" id="CAB4740285.1"/>
    </source>
</evidence>
<dbReference type="Gene3D" id="3.40.1190.10">
    <property type="entry name" value="Mur-like, catalytic domain"/>
    <property type="match status" value="1"/>
</dbReference>
<dbReference type="InterPro" id="IPR036615">
    <property type="entry name" value="Mur_ligase_C_dom_sf"/>
</dbReference>
<evidence type="ECO:0000313" key="12">
    <source>
        <dbReference type="EMBL" id="CAB4824439.1"/>
    </source>
</evidence>
<dbReference type="PANTHER" id="PTHR43692:SF1">
    <property type="entry name" value="UDP-N-ACETYLMURAMOYLALANINE--D-GLUTAMATE LIGASE"/>
    <property type="match status" value="1"/>
</dbReference>
<dbReference type="UniPathway" id="UPA00219"/>
<keyword evidence="4" id="KW-0436">Ligase</keyword>
<comment type="pathway">
    <text evidence="2">Cell wall biogenesis; peptidoglycan biosynthesis.</text>
</comment>
<dbReference type="Pfam" id="PF08245">
    <property type="entry name" value="Mur_ligase_M"/>
    <property type="match status" value="1"/>
</dbReference>
<evidence type="ECO:0000256" key="3">
    <source>
        <dbReference type="ARBA" id="ARBA00022490"/>
    </source>
</evidence>
<dbReference type="GO" id="GO:0005524">
    <property type="term" value="F:ATP binding"/>
    <property type="evidence" value="ECO:0007669"/>
    <property type="project" value="UniProtKB-KW"/>
</dbReference>
<feature type="domain" description="Mur ligase C-terminal" evidence="9">
    <location>
        <begin position="294"/>
        <end position="413"/>
    </location>
</feature>
<dbReference type="InterPro" id="IPR013221">
    <property type="entry name" value="Mur_ligase_cen"/>
</dbReference>
<proteinExistence type="inferred from homology"/>
<evidence type="ECO:0000256" key="4">
    <source>
        <dbReference type="ARBA" id="ARBA00022598"/>
    </source>
</evidence>
<dbReference type="InterPro" id="IPR004101">
    <property type="entry name" value="Mur_ligase_C"/>
</dbReference>
<sequence length="443" mass="47145">MRPAISWADLRNAEVGVWGLGVEGEASIRMLRTLGARVVLVDDAKPTYEDAEVLAIDHGGLEALLRCHAVVKSPGISRYLPAAAALDAAGVPVLGGLGLWLQGAPIERVVAVTGTKGKSTTSAMLGHLLDGLGFPTFVGGNIGRPPYDPARTAGAPEPRYWVIETSSYQATDVAVSPPIVAVTSLHPDHLDWHRSVEGYYRDKLSLCTQPGARLTIASSTSPALVERASLLGPQVEWVSPDPTRRTDWHRTLGVRGDHNLDNAEIAYRCLRALGLDPDPDSLAEAARGFPGLEHRLQTVRTIGEVEFVDDSLSTNVLPTVRAIDAFAAQRTAVILGGFDRGIDYHSLGEALATREAPLLVLTIPASGDRIRRELADAVLPSAVEVRAADDLDAAVRAAYAWAAPRGVVLLSPAAPSFGTYLDYRQRAAAFVAAIDRYCVAAPG</sequence>
<reference evidence="13" key="1">
    <citation type="submission" date="2020-05" db="EMBL/GenBank/DDBJ databases">
        <authorList>
            <person name="Chiriac C."/>
            <person name="Salcher M."/>
            <person name="Ghai R."/>
            <person name="Kavagutti S V."/>
        </authorList>
    </citation>
    <scope>NUCLEOTIDE SEQUENCE</scope>
</reference>
<keyword evidence="6" id="KW-0547">Nucleotide-binding</keyword>
<accession>A0A6J7FEL9</accession>
<dbReference type="SUPFAM" id="SSF53623">
    <property type="entry name" value="MurD-like peptide ligases, catalytic domain"/>
    <property type="match status" value="1"/>
</dbReference>
<feature type="domain" description="Mur ligase central" evidence="10">
    <location>
        <begin position="112"/>
        <end position="211"/>
    </location>
</feature>
<dbReference type="EMBL" id="CAEZYR010000032">
    <property type="protein sequence ID" value="CAB4740285.1"/>
    <property type="molecule type" value="Genomic_DNA"/>
</dbReference>
<keyword evidence="5" id="KW-0132">Cell division</keyword>
<dbReference type="EMBL" id="CAFABA010000028">
    <property type="protein sequence ID" value="CAB4824439.1"/>
    <property type="molecule type" value="Genomic_DNA"/>
</dbReference>
<dbReference type="InterPro" id="IPR036565">
    <property type="entry name" value="Mur-like_cat_sf"/>
</dbReference>
<keyword evidence="3" id="KW-0963">Cytoplasm</keyword>
<dbReference type="GO" id="GO:0004326">
    <property type="term" value="F:tetrahydrofolylpolyglutamate synthase activity"/>
    <property type="evidence" value="ECO:0007669"/>
    <property type="project" value="InterPro"/>
</dbReference>
<dbReference type="EMBL" id="CAFBMH010000003">
    <property type="protein sequence ID" value="CAB4890053.1"/>
    <property type="molecule type" value="Genomic_DNA"/>
</dbReference>
<name>A0A6J7FEL9_9ZZZZ</name>
<keyword evidence="7" id="KW-0067">ATP-binding</keyword>
<evidence type="ECO:0000259" key="9">
    <source>
        <dbReference type="Pfam" id="PF02875"/>
    </source>
</evidence>
<dbReference type="HAMAP" id="MF_00639">
    <property type="entry name" value="MurD"/>
    <property type="match status" value="1"/>
</dbReference>
<dbReference type="Gene3D" id="3.40.50.720">
    <property type="entry name" value="NAD(P)-binding Rossmann-like Domain"/>
    <property type="match status" value="1"/>
</dbReference>
<dbReference type="AlphaFoldDB" id="A0A6J7FEL9"/>
<dbReference type="GO" id="GO:0051301">
    <property type="term" value="P:cell division"/>
    <property type="evidence" value="ECO:0007669"/>
    <property type="project" value="UniProtKB-KW"/>
</dbReference>
<evidence type="ECO:0000259" key="10">
    <source>
        <dbReference type="Pfam" id="PF08245"/>
    </source>
</evidence>
<dbReference type="PANTHER" id="PTHR43692">
    <property type="entry name" value="UDP-N-ACETYLMURAMOYLALANINE--D-GLUTAMATE LIGASE"/>
    <property type="match status" value="1"/>
</dbReference>
<dbReference type="SUPFAM" id="SSF51984">
    <property type="entry name" value="MurCD N-terminal domain"/>
    <property type="match status" value="1"/>
</dbReference>
<evidence type="ECO:0000256" key="8">
    <source>
        <dbReference type="ARBA" id="ARBA00023306"/>
    </source>
</evidence>
<dbReference type="NCBIfam" id="TIGR01087">
    <property type="entry name" value="murD"/>
    <property type="match status" value="1"/>
</dbReference>
<evidence type="ECO:0000256" key="2">
    <source>
        <dbReference type="ARBA" id="ARBA00004752"/>
    </source>
</evidence>
<dbReference type="Pfam" id="PF02875">
    <property type="entry name" value="Mur_ligase_C"/>
    <property type="match status" value="1"/>
</dbReference>
<dbReference type="SUPFAM" id="SSF53244">
    <property type="entry name" value="MurD-like peptide ligases, peptide-binding domain"/>
    <property type="match status" value="1"/>
</dbReference>
<dbReference type="GO" id="GO:0009252">
    <property type="term" value="P:peptidoglycan biosynthetic process"/>
    <property type="evidence" value="ECO:0007669"/>
    <property type="project" value="UniProtKB-UniPathway"/>
</dbReference>
<dbReference type="GO" id="GO:0008764">
    <property type="term" value="F:UDP-N-acetylmuramoylalanine-D-glutamate ligase activity"/>
    <property type="evidence" value="ECO:0007669"/>
    <property type="project" value="UniProtKB-EC"/>
</dbReference>
<dbReference type="GO" id="GO:0008360">
    <property type="term" value="P:regulation of cell shape"/>
    <property type="evidence" value="ECO:0007669"/>
    <property type="project" value="InterPro"/>
</dbReference>
<evidence type="ECO:0000256" key="5">
    <source>
        <dbReference type="ARBA" id="ARBA00022618"/>
    </source>
</evidence>
<gene>
    <name evidence="11" type="ORF">UFOPK2754_01115</name>
    <name evidence="12" type="ORF">UFOPK3139_00918</name>
    <name evidence="13" type="ORF">UFOPK3543_00185</name>
</gene>
<evidence type="ECO:0000256" key="1">
    <source>
        <dbReference type="ARBA" id="ARBA00004496"/>
    </source>
</evidence>
<dbReference type="GO" id="GO:0005737">
    <property type="term" value="C:cytoplasm"/>
    <property type="evidence" value="ECO:0007669"/>
    <property type="project" value="UniProtKB-SubCell"/>
</dbReference>
<dbReference type="Gene3D" id="3.90.190.20">
    <property type="entry name" value="Mur ligase, C-terminal domain"/>
    <property type="match status" value="1"/>
</dbReference>
<protein>
    <submittedName>
        <fullName evidence="13">Unannotated protein</fullName>
    </submittedName>
</protein>
<organism evidence="13">
    <name type="scientific">freshwater metagenome</name>
    <dbReference type="NCBI Taxonomy" id="449393"/>
    <lineage>
        <taxon>unclassified sequences</taxon>
        <taxon>metagenomes</taxon>
        <taxon>ecological metagenomes</taxon>
    </lineage>
</organism>
<keyword evidence="8" id="KW-0131">Cell cycle</keyword>
<dbReference type="InterPro" id="IPR018109">
    <property type="entry name" value="Folylpolyglutamate_synth_CS"/>
</dbReference>
<evidence type="ECO:0000256" key="6">
    <source>
        <dbReference type="ARBA" id="ARBA00022741"/>
    </source>
</evidence>
<evidence type="ECO:0000313" key="13">
    <source>
        <dbReference type="EMBL" id="CAB4890053.1"/>
    </source>
</evidence>
<evidence type="ECO:0000256" key="7">
    <source>
        <dbReference type="ARBA" id="ARBA00022840"/>
    </source>
</evidence>
<comment type="subcellular location">
    <subcellularLocation>
        <location evidence="1">Cytoplasm</location>
    </subcellularLocation>
</comment>
<dbReference type="InterPro" id="IPR005762">
    <property type="entry name" value="MurD"/>
</dbReference>